<keyword evidence="1" id="KW-0732">Signal</keyword>
<dbReference type="AlphaFoldDB" id="A0A9P9F4S0"/>
<sequence>MMIFGGLASFSLCCGAVGVCGFGPPFDSDRSGRALLVLVMASWFRVRCSGNHHDFLFTLPTQQLHILDSGVEPHLCSGPTVLVPASATTATRPQLRYSIHNLQRLIP</sequence>
<keyword evidence="3" id="KW-1185">Reference proteome</keyword>
<evidence type="ECO:0008006" key="4">
    <source>
        <dbReference type="Google" id="ProtNLM"/>
    </source>
</evidence>
<evidence type="ECO:0000313" key="3">
    <source>
        <dbReference type="Proteomes" id="UP000717696"/>
    </source>
</evidence>
<gene>
    <name evidence="2" type="ORF">B0J13DRAFT_548036</name>
</gene>
<dbReference type="EMBL" id="JAGMUU010000005">
    <property type="protein sequence ID" value="KAH7152288.1"/>
    <property type="molecule type" value="Genomic_DNA"/>
</dbReference>
<reference evidence="2" key="1">
    <citation type="journal article" date="2021" name="Nat. Commun.">
        <title>Genetic determinants of endophytism in the Arabidopsis root mycobiome.</title>
        <authorList>
            <person name="Mesny F."/>
            <person name="Miyauchi S."/>
            <person name="Thiergart T."/>
            <person name="Pickel B."/>
            <person name="Atanasova L."/>
            <person name="Karlsson M."/>
            <person name="Huettel B."/>
            <person name="Barry K.W."/>
            <person name="Haridas S."/>
            <person name="Chen C."/>
            <person name="Bauer D."/>
            <person name="Andreopoulos W."/>
            <person name="Pangilinan J."/>
            <person name="LaButti K."/>
            <person name="Riley R."/>
            <person name="Lipzen A."/>
            <person name="Clum A."/>
            <person name="Drula E."/>
            <person name="Henrissat B."/>
            <person name="Kohler A."/>
            <person name="Grigoriev I.V."/>
            <person name="Martin F.M."/>
            <person name="Hacquard S."/>
        </authorList>
    </citation>
    <scope>NUCLEOTIDE SEQUENCE</scope>
    <source>
        <strain evidence="2">MPI-CAGE-AT-0021</strain>
    </source>
</reference>
<evidence type="ECO:0000256" key="1">
    <source>
        <dbReference type="SAM" id="SignalP"/>
    </source>
</evidence>
<proteinExistence type="predicted"/>
<protein>
    <recommendedName>
        <fullName evidence="4">Secreted protein</fullName>
    </recommendedName>
</protein>
<organism evidence="2 3">
    <name type="scientific">Dactylonectria estremocensis</name>
    <dbReference type="NCBI Taxonomy" id="1079267"/>
    <lineage>
        <taxon>Eukaryota</taxon>
        <taxon>Fungi</taxon>
        <taxon>Dikarya</taxon>
        <taxon>Ascomycota</taxon>
        <taxon>Pezizomycotina</taxon>
        <taxon>Sordariomycetes</taxon>
        <taxon>Hypocreomycetidae</taxon>
        <taxon>Hypocreales</taxon>
        <taxon>Nectriaceae</taxon>
        <taxon>Dactylonectria</taxon>
    </lineage>
</organism>
<feature type="chain" id="PRO_5040250706" description="Secreted protein" evidence="1">
    <location>
        <begin position="19"/>
        <end position="107"/>
    </location>
</feature>
<evidence type="ECO:0000313" key="2">
    <source>
        <dbReference type="EMBL" id="KAH7152288.1"/>
    </source>
</evidence>
<accession>A0A9P9F4S0</accession>
<dbReference type="Proteomes" id="UP000717696">
    <property type="component" value="Unassembled WGS sequence"/>
</dbReference>
<comment type="caution">
    <text evidence="2">The sequence shown here is derived from an EMBL/GenBank/DDBJ whole genome shotgun (WGS) entry which is preliminary data.</text>
</comment>
<name>A0A9P9F4S0_9HYPO</name>
<feature type="signal peptide" evidence="1">
    <location>
        <begin position="1"/>
        <end position="18"/>
    </location>
</feature>